<dbReference type="InterPro" id="IPR032696">
    <property type="entry name" value="SQ_cyclase_C"/>
</dbReference>
<feature type="domain" description="Squalene cyclase C-terminal" evidence="4">
    <location>
        <begin position="323"/>
        <end position="655"/>
    </location>
</feature>
<evidence type="ECO:0000256" key="2">
    <source>
        <dbReference type="ARBA" id="ARBA00009755"/>
    </source>
</evidence>
<evidence type="ECO:0000259" key="5">
    <source>
        <dbReference type="Pfam" id="PF13249"/>
    </source>
</evidence>
<dbReference type="EMBL" id="QJPH01000370">
    <property type="protein sequence ID" value="PZN75958.1"/>
    <property type="molecule type" value="Genomic_DNA"/>
</dbReference>
<evidence type="ECO:0000256" key="1">
    <source>
        <dbReference type="ARBA" id="ARBA00004999"/>
    </source>
</evidence>
<dbReference type="InterPro" id="IPR008930">
    <property type="entry name" value="Terpenoid_cyclase/PrenylTrfase"/>
</dbReference>
<evidence type="ECO:0000313" key="6">
    <source>
        <dbReference type="EMBL" id="PZN75958.1"/>
    </source>
</evidence>
<sequence length="664" mass="74373">MTESLDPQDNAKESCLRAFRRLLSLQKASGDWEGEMVWCSMILAQAVIVRSVLGLPYGETEKPQIVKHFKVTQFDDGSWGMHPESPGYVFFTTLAYIALRLLGTAADSAMLAKARAWLNAQPAGVKGIPTWGKFWLAMLGLYDYKGCNSLPPEIFLLPEGLPFHPRRYYCHTRLIYLGIAFLYGKRFVAQLPGSLRDELRAELYPEPYGSIDFSRYRHTISSSDVFVPISPVLRLVYNLLGVYERFHSARLRDKGLETCLEKIVYEQRTTNYQGVSPVSGLLNCLAIFAESPSHPDLAPSIAAMEAWRWEDEAEGIRYVGARSNTWDTAFVVQALMEAPDIAEGTQEALDKANGFLDCTQLTEELPDYQKAWRDPAVGGWCFSDGQHRWPVSDCTAEALSALLDLYNSPKIRIQSPLADKRLALAVEFILSRQNKDGGFGTYERRRAGKLLEMVNPSEMFGQCMTELSYVECTASALAALSHYRKAYPDLADGRIDQACSKAVALLRDTQLADGSYAGFWGINYTYAIFHVAKAFRMAGVPCSDPALQSAARWLIGKQRQDGGWGEHYTSCLKGCYVEHGQSQTVMTSWALLALLDILPVGHPAIKRGFEWLMAQQQENGDWPRQSVNGVFFGAAMLDYRLYHIYFPAWALARYIRMGKGNVSG</sequence>
<name>A0A2W4R7F0_9GAMM</name>
<evidence type="ECO:0000313" key="7">
    <source>
        <dbReference type="Proteomes" id="UP000249396"/>
    </source>
</evidence>
<dbReference type="InterPro" id="IPR018333">
    <property type="entry name" value="Squalene_cyclase"/>
</dbReference>
<gene>
    <name evidence="6" type="ORF">DM484_17590</name>
</gene>
<dbReference type="PANTHER" id="PTHR11764">
    <property type="entry name" value="TERPENE CYCLASE/MUTASE FAMILY MEMBER"/>
    <property type="match status" value="1"/>
</dbReference>
<dbReference type="Pfam" id="PF13243">
    <property type="entry name" value="SQHop_cyclase_C"/>
    <property type="match status" value="1"/>
</dbReference>
<protein>
    <submittedName>
        <fullName evidence="6">2,3-oxidosqualene cyclase</fullName>
    </submittedName>
</protein>
<dbReference type="InterPro" id="IPR032697">
    <property type="entry name" value="SQ_cyclase_N"/>
</dbReference>
<dbReference type="PANTHER" id="PTHR11764:SF20">
    <property type="entry name" value="LANOSTEROL SYNTHASE"/>
    <property type="match status" value="1"/>
</dbReference>
<dbReference type="GO" id="GO:0005811">
    <property type="term" value="C:lipid droplet"/>
    <property type="evidence" value="ECO:0007669"/>
    <property type="project" value="InterPro"/>
</dbReference>
<dbReference type="SUPFAM" id="SSF48239">
    <property type="entry name" value="Terpenoid cyclases/Protein prenyltransferases"/>
    <property type="match status" value="2"/>
</dbReference>
<dbReference type="GO" id="GO:0016866">
    <property type="term" value="F:intramolecular transferase activity"/>
    <property type="evidence" value="ECO:0007669"/>
    <property type="project" value="InterPro"/>
</dbReference>
<comment type="pathway">
    <text evidence="1">Secondary metabolite biosynthesis; hopanoid biosynthesis.</text>
</comment>
<comment type="caution">
    <text evidence="6">The sequence shown here is derived from an EMBL/GenBank/DDBJ whole genome shotgun (WGS) entry which is preliminary data.</text>
</comment>
<feature type="domain" description="Squalene cyclase N-terminal" evidence="5">
    <location>
        <begin position="17"/>
        <end position="312"/>
    </location>
</feature>
<dbReference type="NCBIfam" id="TIGR01787">
    <property type="entry name" value="squalene_cyclas"/>
    <property type="match status" value="1"/>
</dbReference>
<keyword evidence="3" id="KW-0677">Repeat</keyword>
<dbReference type="Gene3D" id="1.50.10.20">
    <property type="match status" value="2"/>
</dbReference>
<proteinExistence type="inferred from homology"/>
<dbReference type="AlphaFoldDB" id="A0A2W4R7F0"/>
<comment type="similarity">
    <text evidence="2">Belongs to the terpene cyclase/mutase family.</text>
</comment>
<dbReference type="SFLD" id="SFLDG01016">
    <property type="entry name" value="Prenyltransferase_Like_2"/>
    <property type="match status" value="1"/>
</dbReference>
<dbReference type="Pfam" id="PF13249">
    <property type="entry name" value="SQHop_cyclase_N"/>
    <property type="match status" value="1"/>
</dbReference>
<dbReference type="UniPathway" id="UPA00337"/>
<evidence type="ECO:0000256" key="3">
    <source>
        <dbReference type="ARBA" id="ARBA00022737"/>
    </source>
</evidence>
<organism evidence="6 7">
    <name type="scientific">Candidatus Methylumidiphilus alinenensis</name>
    <dbReference type="NCBI Taxonomy" id="2202197"/>
    <lineage>
        <taxon>Bacteria</taxon>
        <taxon>Pseudomonadati</taxon>
        <taxon>Pseudomonadota</taxon>
        <taxon>Gammaproteobacteria</taxon>
        <taxon>Methylococcales</taxon>
        <taxon>Candidatus Methylumidiphilus</taxon>
    </lineage>
</organism>
<accession>A0A2W4R7F0</accession>
<evidence type="ECO:0000259" key="4">
    <source>
        <dbReference type="Pfam" id="PF13243"/>
    </source>
</evidence>
<dbReference type="Proteomes" id="UP000249396">
    <property type="component" value="Unassembled WGS sequence"/>
</dbReference>
<dbReference type="NCBIfam" id="TIGR03463">
    <property type="entry name" value="osq_cycl"/>
    <property type="match status" value="1"/>
</dbReference>
<dbReference type="GO" id="GO:0016104">
    <property type="term" value="P:triterpenoid biosynthetic process"/>
    <property type="evidence" value="ECO:0007669"/>
    <property type="project" value="InterPro"/>
</dbReference>
<reference evidence="6 7" key="1">
    <citation type="journal article" date="2018" name="Aquat. Microb. Ecol.">
        <title>Gammaproteobacterial methanotrophs dominate.</title>
        <authorList>
            <person name="Rissanen A.J."/>
            <person name="Saarenheimo J."/>
            <person name="Tiirola M."/>
            <person name="Peura S."/>
            <person name="Aalto S.L."/>
            <person name="Karvinen A."/>
            <person name="Nykanen H."/>
        </authorList>
    </citation>
    <scope>NUCLEOTIDE SEQUENCE [LARGE SCALE GENOMIC DNA]</scope>
    <source>
        <strain evidence="6">AMbin10</strain>
    </source>
</reference>
<dbReference type="InterPro" id="IPR017826">
    <property type="entry name" value="2-3-oxidosqualene_cyclase"/>
</dbReference>